<dbReference type="STRING" id="988821.SAMN05421867_108150"/>
<gene>
    <name evidence="4" type="ORF">SAMN05421867_108150</name>
</gene>
<feature type="domain" description="FHA" evidence="3">
    <location>
        <begin position="324"/>
        <end position="376"/>
    </location>
</feature>
<name>A0A1I0YTP7_9CELL</name>
<keyword evidence="5" id="KW-1185">Reference proteome</keyword>
<evidence type="ECO:0000256" key="2">
    <source>
        <dbReference type="SAM" id="MobiDB-lite"/>
    </source>
</evidence>
<reference evidence="4 5" key="1">
    <citation type="submission" date="2016-10" db="EMBL/GenBank/DDBJ databases">
        <authorList>
            <person name="de Groot N.N."/>
        </authorList>
    </citation>
    <scope>NUCLEOTIDE SEQUENCE [LARGE SCALE GENOMIC DNA]</scope>
    <source>
        <strain evidence="4 5">CGMCC 4.6945</strain>
    </source>
</reference>
<feature type="region of interest" description="Disordered" evidence="2">
    <location>
        <begin position="1"/>
        <end position="37"/>
    </location>
</feature>
<dbReference type="SUPFAM" id="SSF49879">
    <property type="entry name" value="SMAD/FHA domain"/>
    <property type="match status" value="1"/>
</dbReference>
<dbReference type="OrthoDB" id="3254248at2"/>
<organism evidence="4 5">
    <name type="scientific">Cellulomonas marina</name>
    <dbReference type="NCBI Taxonomy" id="988821"/>
    <lineage>
        <taxon>Bacteria</taxon>
        <taxon>Bacillati</taxon>
        <taxon>Actinomycetota</taxon>
        <taxon>Actinomycetes</taxon>
        <taxon>Micrococcales</taxon>
        <taxon>Cellulomonadaceae</taxon>
        <taxon>Cellulomonas</taxon>
    </lineage>
</organism>
<evidence type="ECO:0000256" key="1">
    <source>
        <dbReference type="ARBA" id="ARBA00022553"/>
    </source>
</evidence>
<dbReference type="RefSeq" id="WP_090032936.1">
    <property type="nucleotide sequence ID" value="NZ_BONM01000001.1"/>
</dbReference>
<keyword evidence="1" id="KW-0597">Phosphoprotein</keyword>
<dbReference type="Gene3D" id="2.60.200.20">
    <property type="match status" value="1"/>
</dbReference>
<feature type="region of interest" description="Disordered" evidence="2">
    <location>
        <begin position="111"/>
        <end position="149"/>
    </location>
</feature>
<evidence type="ECO:0000313" key="5">
    <source>
        <dbReference type="Proteomes" id="UP000199012"/>
    </source>
</evidence>
<feature type="compositionally biased region" description="Low complexity" evidence="2">
    <location>
        <begin position="128"/>
        <end position="139"/>
    </location>
</feature>
<dbReference type="PROSITE" id="PS50006">
    <property type="entry name" value="FHA_DOMAIN"/>
    <property type="match status" value="1"/>
</dbReference>
<feature type="region of interest" description="Disordered" evidence="2">
    <location>
        <begin position="286"/>
        <end position="306"/>
    </location>
</feature>
<sequence length="414" mass="41658">MTTTVEPRPSSSAAVRAGASAGASAAAPASAAASAAESFAPDAVAAEVVPPDAVAPVPMPVPVPVPMPVSVPVPVPVLAPTRGLRRWRLALAERRRRREDDAAWIRRAAGVDEPGARPRPSWPARVDGPTGVTTAAASSGGPGPVPGGADPVVPDAWWEAVAERELPARAARPLRPARPARASDEVEAALTRLLVLPPDLGGGAGAPDGHPWAGGAPDGPTLPEVLGGPATGARITFPHVPSGPVRAVPASSVRDSSGAPSVRSVPSSAPDADLEALGPVALTVRRPAPSSAPQVPPVDGSGSASPAARLVTADGRQVVVGGTTLVGRRPVLRDGVEVLCLLDPARAVSKTHLQLAVDPGGLWLTDCGSTNGTLVELAAGGRVQAVPGVRVRLHVGDEVRLGDQRLRVDAVPVA</sequence>
<dbReference type="EMBL" id="FOKA01000008">
    <property type="protein sequence ID" value="SFB16367.1"/>
    <property type="molecule type" value="Genomic_DNA"/>
</dbReference>
<dbReference type="CDD" id="cd00060">
    <property type="entry name" value="FHA"/>
    <property type="match status" value="1"/>
</dbReference>
<protein>
    <submittedName>
        <fullName evidence="4">FHA domain-containing protein</fullName>
    </submittedName>
</protein>
<proteinExistence type="predicted"/>
<evidence type="ECO:0000259" key="3">
    <source>
        <dbReference type="PROSITE" id="PS50006"/>
    </source>
</evidence>
<dbReference type="InterPro" id="IPR008984">
    <property type="entry name" value="SMAD_FHA_dom_sf"/>
</dbReference>
<dbReference type="AlphaFoldDB" id="A0A1I0YTP7"/>
<dbReference type="SMART" id="SM00240">
    <property type="entry name" value="FHA"/>
    <property type="match status" value="1"/>
</dbReference>
<evidence type="ECO:0000313" key="4">
    <source>
        <dbReference type="EMBL" id="SFB16367.1"/>
    </source>
</evidence>
<feature type="region of interest" description="Disordered" evidence="2">
    <location>
        <begin position="246"/>
        <end position="273"/>
    </location>
</feature>
<accession>A0A1I0YTP7</accession>
<dbReference type="Proteomes" id="UP000199012">
    <property type="component" value="Unassembled WGS sequence"/>
</dbReference>
<dbReference type="Pfam" id="PF00498">
    <property type="entry name" value="FHA"/>
    <property type="match status" value="1"/>
</dbReference>
<feature type="compositionally biased region" description="Low complexity" evidence="2">
    <location>
        <begin position="256"/>
        <end position="270"/>
    </location>
</feature>
<dbReference type="InterPro" id="IPR000253">
    <property type="entry name" value="FHA_dom"/>
</dbReference>